<protein>
    <submittedName>
        <fullName evidence="1">Uncharacterized protein</fullName>
    </submittedName>
</protein>
<proteinExistence type="predicted"/>
<gene>
    <name evidence="1" type="ORF">CMV_027028</name>
</gene>
<evidence type="ECO:0000313" key="2">
    <source>
        <dbReference type="Proteomes" id="UP000737018"/>
    </source>
</evidence>
<evidence type="ECO:0000313" key="1">
    <source>
        <dbReference type="EMBL" id="KAF3946738.1"/>
    </source>
</evidence>
<keyword evidence="2" id="KW-1185">Reference proteome</keyword>
<organism evidence="1 2">
    <name type="scientific">Castanea mollissima</name>
    <name type="common">Chinese chestnut</name>
    <dbReference type="NCBI Taxonomy" id="60419"/>
    <lineage>
        <taxon>Eukaryota</taxon>
        <taxon>Viridiplantae</taxon>
        <taxon>Streptophyta</taxon>
        <taxon>Embryophyta</taxon>
        <taxon>Tracheophyta</taxon>
        <taxon>Spermatophyta</taxon>
        <taxon>Magnoliopsida</taxon>
        <taxon>eudicotyledons</taxon>
        <taxon>Gunneridae</taxon>
        <taxon>Pentapetalae</taxon>
        <taxon>rosids</taxon>
        <taxon>fabids</taxon>
        <taxon>Fagales</taxon>
        <taxon>Fagaceae</taxon>
        <taxon>Castanea</taxon>
    </lineage>
</organism>
<comment type="caution">
    <text evidence="1">The sequence shown here is derived from an EMBL/GenBank/DDBJ whole genome shotgun (WGS) entry which is preliminary data.</text>
</comment>
<dbReference type="Proteomes" id="UP000737018">
    <property type="component" value="Unassembled WGS sequence"/>
</dbReference>
<name>A0A8J4V358_9ROSI</name>
<sequence>LLGIQPNRLVVD</sequence>
<feature type="non-terminal residue" evidence="1">
    <location>
        <position position="1"/>
    </location>
</feature>
<accession>A0A8J4V358</accession>
<reference evidence="1" key="1">
    <citation type="submission" date="2020-03" db="EMBL/GenBank/DDBJ databases">
        <title>Castanea mollissima Vanexum genome sequencing.</title>
        <authorList>
            <person name="Staton M."/>
        </authorList>
    </citation>
    <scope>NUCLEOTIDE SEQUENCE</scope>
    <source>
        <tissue evidence="1">Leaf</tissue>
    </source>
</reference>
<dbReference type="EMBL" id="JRKL02008678">
    <property type="protein sequence ID" value="KAF3946738.1"/>
    <property type="molecule type" value="Genomic_DNA"/>
</dbReference>